<feature type="transmembrane region" description="Helical" evidence="2">
    <location>
        <begin position="101"/>
        <end position="125"/>
    </location>
</feature>
<dbReference type="EMBL" id="JBAGLP010000118">
    <property type="protein sequence ID" value="MEG3615839.1"/>
    <property type="molecule type" value="Genomic_DNA"/>
</dbReference>
<keyword evidence="2" id="KW-0472">Membrane</keyword>
<keyword evidence="2" id="KW-0812">Transmembrane</keyword>
<feature type="transmembrane region" description="Helical" evidence="2">
    <location>
        <begin position="77"/>
        <end position="95"/>
    </location>
</feature>
<evidence type="ECO:0000256" key="1">
    <source>
        <dbReference type="SAM" id="MobiDB-lite"/>
    </source>
</evidence>
<evidence type="ECO:0000313" key="4">
    <source>
        <dbReference type="Proteomes" id="UP001310387"/>
    </source>
</evidence>
<protein>
    <recommendedName>
        <fullName evidence="5">LPXTG-motif cell wall-anchored protein</fullName>
    </recommendedName>
</protein>
<name>A0ABU7Z8V1_9MICO</name>
<keyword evidence="4" id="KW-1185">Reference proteome</keyword>
<evidence type="ECO:0000256" key="2">
    <source>
        <dbReference type="SAM" id="Phobius"/>
    </source>
</evidence>
<proteinExistence type="predicted"/>
<sequence>MSTEPYRTPGDEPDTPRQDHPTVEIPQDTAATAADGPPHAGSPATADPAPSAAGTSTGTAPVPGAPPVRTGPRGSTVVWGVVVIAVAVGLLARTAGASVDAQLAAILLLGAAGLVLVVGSVVGAARRRRRTPS</sequence>
<keyword evidence="2" id="KW-1133">Transmembrane helix</keyword>
<gene>
    <name evidence="3" type="ORF">V5O49_11950</name>
</gene>
<reference evidence="3" key="2">
    <citation type="submission" date="2024-02" db="EMBL/GenBank/DDBJ databases">
        <authorList>
            <person name="Prathaban M."/>
            <person name="Mythili R."/>
            <person name="Sharmila Devi N."/>
            <person name="Sobanaa M."/>
            <person name="Prathiviraj R."/>
            <person name="Selvin J."/>
        </authorList>
    </citation>
    <scope>NUCLEOTIDE SEQUENCE</scope>
    <source>
        <strain evidence="3">MP1014</strain>
    </source>
</reference>
<evidence type="ECO:0008006" key="5">
    <source>
        <dbReference type="Google" id="ProtNLM"/>
    </source>
</evidence>
<dbReference type="Proteomes" id="UP001310387">
    <property type="component" value="Unassembled WGS sequence"/>
</dbReference>
<dbReference type="RefSeq" id="WP_332902433.1">
    <property type="nucleotide sequence ID" value="NZ_JBAGLP010000118.1"/>
</dbReference>
<feature type="compositionally biased region" description="Low complexity" evidence="1">
    <location>
        <begin position="41"/>
        <end position="73"/>
    </location>
</feature>
<organism evidence="3 4">
    <name type="scientific">Isoptericola haloaureus</name>
    <dbReference type="NCBI Taxonomy" id="1542902"/>
    <lineage>
        <taxon>Bacteria</taxon>
        <taxon>Bacillati</taxon>
        <taxon>Actinomycetota</taxon>
        <taxon>Actinomycetes</taxon>
        <taxon>Micrococcales</taxon>
        <taxon>Promicromonosporaceae</taxon>
        <taxon>Isoptericola</taxon>
    </lineage>
</organism>
<reference evidence="3" key="1">
    <citation type="journal article" date="2024" name="Antonie Van Leeuwenhoek">
        <title>Isoptericola haloaureus sp. nov., a dimorphic actinobacterium isolated from mangrove sediments of southeast India, implicating biosaline agricultural significance through nitrogen fixation and salt tolerance genes.</title>
        <authorList>
            <person name="Prathaban M."/>
            <person name="Prathiviraj R."/>
            <person name="Ravichandran M."/>
            <person name="Natarajan S.D."/>
            <person name="Sobanaa M."/>
            <person name="Hari Krishna Kumar S."/>
            <person name="Chandrasekar V."/>
            <person name="Selvin J."/>
        </authorList>
    </citation>
    <scope>NUCLEOTIDE SEQUENCE</scope>
    <source>
        <strain evidence="3">MP1014</strain>
    </source>
</reference>
<comment type="caution">
    <text evidence="3">The sequence shown here is derived from an EMBL/GenBank/DDBJ whole genome shotgun (WGS) entry which is preliminary data.</text>
</comment>
<accession>A0ABU7Z8V1</accession>
<evidence type="ECO:0000313" key="3">
    <source>
        <dbReference type="EMBL" id="MEG3615839.1"/>
    </source>
</evidence>
<feature type="region of interest" description="Disordered" evidence="1">
    <location>
        <begin position="1"/>
        <end position="73"/>
    </location>
</feature>